<evidence type="ECO:0000256" key="4">
    <source>
        <dbReference type="ARBA" id="ARBA00022803"/>
    </source>
</evidence>
<dbReference type="SUPFAM" id="SSF50891">
    <property type="entry name" value="Cyclophilin-like"/>
    <property type="match status" value="1"/>
</dbReference>
<dbReference type="GO" id="GO:0005829">
    <property type="term" value="C:cytosol"/>
    <property type="evidence" value="ECO:0007669"/>
    <property type="project" value="TreeGrafter"/>
</dbReference>
<dbReference type="InterPro" id="IPR019734">
    <property type="entry name" value="TPR_rpt"/>
</dbReference>
<dbReference type="OrthoDB" id="407558at2759"/>
<dbReference type="PROSITE" id="PS50072">
    <property type="entry name" value="CSA_PPIASE_2"/>
    <property type="match status" value="1"/>
</dbReference>
<dbReference type="RefSeq" id="XP_037141179.1">
    <property type="nucleotide sequence ID" value="XM_037285283.1"/>
</dbReference>
<keyword evidence="10" id="KW-1185">Reference proteome</keyword>
<comment type="catalytic activity">
    <reaction evidence="1">
        <text>[protein]-peptidylproline (omega=180) = [protein]-peptidylproline (omega=0)</text>
        <dbReference type="Rhea" id="RHEA:16237"/>
        <dbReference type="Rhea" id="RHEA-COMP:10747"/>
        <dbReference type="Rhea" id="RHEA-COMP:10748"/>
        <dbReference type="ChEBI" id="CHEBI:83833"/>
        <dbReference type="ChEBI" id="CHEBI:83834"/>
        <dbReference type="EC" id="5.2.1.8"/>
    </reaction>
</comment>
<keyword evidence="3" id="KW-0677">Repeat</keyword>
<dbReference type="AlphaFoldDB" id="A0A7G3ZLW9"/>
<keyword evidence="6" id="KW-0413">Isomerase</keyword>
<evidence type="ECO:0000256" key="1">
    <source>
        <dbReference type="ARBA" id="ARBA00000971"/>
    </source>
</evidence>
<evidence type="ECO:0000259" key="8">
    <source>
        <dbReference type="PROSITE" id="PS50072"/>
    </source>
</evidence>
<accession>A0A7G3ZLW9</accession>
<dbReference type="GO" id="GO:0042026">
    <property type="term" value="P:protein refolding"/>
    <property type="evidence" value="ECO:0007669"/>
    <property type="project" value="UniProtKB-ARBA"/>
</dbReference>
<dbReference type="Gene3D" id="1.25.40.10">
    <property type="entry name" value="Tetratricopeptide repeat domain"/>
    <property type="match status" value="1"/>
</dbReference>
<evidence type="ECO:0000313" key="10">
    <source>
        <dbReference type="Proteomes" id="UP000515788"/>
    </source>
</evidence>
<evidence type="ECO:0000256" key="7">
    <source>
        <dbReference type="PROSITE-ProRule" id="PRU00339"/>
    </source>
</evidence>
<dbReference type="EMBL" id="CP059252">
    <property type="protein sequence ID" value="QLL34505.1"/>
    <property type="molecule type" value="Genomic_DNA"/>
</dbReference>
<evidence type="ECO:0000256" key="5">
    <source>
        <dbReference type="ARBA" id="ARBA00023110"/>
    </source>
</evidence>
<keyword evidence="5" id="KW-0697">Rotamase</keyword>
<dbReference type="PANTHER" id="PTHR11071">
    <property type="entry name" value="PEPTIDYL-PROLYL CIS-TRANS ISOMERASE"/>
    <property type="match status" value="1"/>
</dbReference>
<dbReference type="SUPFAM" id="SSF48452">
    <property type="entry name" value="TPR-like"/>
    <property type="match status" value="1"/>
</dbReference>
<feature type="domain" description="PPIase cyclophilin-type" evidence="8">
    <location>
        <begin position="8"/>
        <end position="198"/>
    </location>
</feature>
<dbReference type="Proteomes" id="UP000515788">
    <property type="component" value="Chromosome 7"/>
</dbReference>
<dbReference type="Gene3D" id="2.40.100.10">
    <property type="entry name" value="Cyclophilin-like"/>
    <property type="match status" value="1"/>
</dbReference>
<dbReference type="Pfam" id="PF00160">
    <property type="entry name" value="Pro_isomerase"/>
    <property type="match status" value="1"/>
</dbReference>
<name>A0A7G3ZLW9_9SACH</name>
<dbReference type="PROSITE" id="PS50005">
    <property type="entry name" value="TPR"/>
    <property type="match status" value="1"/>
</dbReference>
<dbReference type="InterPro" id="IPR029000">
    <property type="entry name" value="Cyclophilin-like_dom_sf"/>
</dbReference>
<dbReference type="PRINTS" id="PR00153">
    <property type="entry name" value="CSAPPISMRASE"/>
</dbReference>
<dbReference type="FunFam" id="1.25.40.10:FF:000029">
    <property type="entry name" value="peptidyl-prolyl cis-trans isomerase D"/>
    <property type="match status" value="1"/>
</dbReference>
<evidence type="ECO:0000256" key="6">
    <source>
        <dbReference type="ARBA" id="ARBA00023235"/>
    </source>
</evidence>
<proteinExistence type="predicted"/>
<dbReference type="EC" id="5.2.1.8" evidence="2"/>
<feature type="repeat" description="TPR" evidence="7">
    <location>
        <begin position="332"/>
        <end position="365"/>
    </location>
</feature>
<dbReference type="GO" id="GO:0016018">
    <property type="term" value="F:cyclosporin A binding"/>
    <property type="evidence" value="ECO:0007669"/>
    <property type="project" value="TreeGrafter"/>
</dbReference>
<dbReference type="GO" id="GO:0003755">
    <property type="term" value="F:peptidyl-prolyl cis-trans isomerase activity"/>
    <property type="evidence" value="ECO:0007669"/>
    <property type="project" value="UniProtKB-KW"/>
</dbReference>
<sequence length="395" mass="44762">MGQLLQTYLDIAIDGKKIGRIVCQLREDKAPKAARNFYALCVGERPNGSANELSYKGNYFHRVIKNFMIQCGDITHCSGDFSKSDDAGKGGCSIYATNEELERSGDENSNAGCLGNFEDENLGEFTEPFLLAMANTGSQNTNSSQFFITTYPSPHLNGKHSIFGKVIHGKSVVRTIERCKIDSDGFPELCIRIEDCGKWDESCGVPLFNASNDPIGGDIYEEYPEDTEGIDSEDFTAAYEAADTIKQSGTLLYKKKDFQNSYFKYIKALRYINEYIPDMDVDKGNNVKFTALKVKLYLNLSLVLYNLRRYDDAITYATYLLDMEDVPELDRAKAFYRRGNSYLMKNNLESARSNFQMCKENNPNDTAIIHKIEYVDDLLERRKEKTKKSLGKFFS</sequence>
<dbReference type="InterPro" id="IPR002130">
    <property type="entry name" value="Cyclophilin-type_PPIase_dom"/>
</dbReference>
<dbReference type="GO" id="GO:0051082">
    <property type="term" value="F:unfolded protein binding"/>
    <property type="evidence" value="ECO:0007669"/>
    <property type="project" value="UniProtKB-ARBA"/>
</dbReference>
<reference evidence="9 10" key="1">
    <citation type="submission" date="2020-06" db="EMBL/GenBank/DDBJ databases">
        <title>The yeast mating-type switching endonuclease HO is a domesticated member of an unorthodox homing genetic element family.</title>
        <authorList>
            <person name="Coughlan A.Y."/>
            <person name="Lombardi L."/>
            <person name="Braun-Galleani S."/>
            <person name="Martos A.R."/>
            <person name="Galeote V."/>
            <person name="Bigey F."/>
            <person name="Dequin S."/>
            <person name="Byrne K.P."/>
            <person name="Wolfe K.H."/>
        </authorList>
    </citation>
    <scope>NUCLEOTIDE SEQUENCE [LARGE SCALE GENOMIC DNA]</scope>
    <source>
        <strain evidence="9 10">CBS764</strain>
    </source>
</reference>
<evidence type="ECO:0000256" key="3">
    <source>
        <dbReference type="ARBA" id="ARBA00022737"/>
    </source>
</evidence>
<dbReference type="InterPro" id="IPR011990">
    <property type="entry name" value="TPR-like_helical_dom_sf"/>
</dbReference>
<keyword evidence="4 7" id="KW-0802">TPR repeat</keyword>
<evidence type="ECO:0000313" key="9">
    <source>
        <dbReference type="EMBL" id="QLL34505.1"/>
    </source>
</evidence>
<gene>
    <name evidence="9" type="ORF">HG536_0G03670</name>
</gene>
<evidence type="ECO:0000256" key="2">
    <source>
        <dbReference type="ARBA" id="ARBA00013194"/>
    </source>
</evidence>
<dbReference type="PANTHER" id="PTHR11071:SF561">
    <property type="entry name" value="PEPTIDYL-PROLYL CIS-TRANS ISOMERASE D-RELATED"/>
    <property type="match status" value="1"/>
</dbReference>
<dbReference type="GeneID" id="59327746"/>
<protein>
    <recommendedName>
        <fullName evidence="2">peptidylprolyl isomerase</fullName>
        <ecNumber evidence="2">5.2.1.8</ecNumber>
    </recommendedName>
</protein>
<dbReference type="SMART" id="SM00028">
    <property type="entry name" value="TPR"/>
    <property type="match status" value="3"/>
</dbReference>
<organism evidence="9 10">
    <name type="scientific">Torulaspora globosa</name>
    <dbReference type="NCBI Taxonomy" id="48254"/>
    <lineage>
        <taxon>Eukaryota</taxon>
        <taxon>Fungi</taxon>
        <taxon>Dikarya</taxon>
        <taxon>Ascomycota</taxon>
        <taxon>Saccharomycotina</taxon>
        <taxon>Saccharomycetes</taxon>
        <taxon>Saccharomycetales</taxon>
        <taxon>Saccharomycetaceae</taxon>
        <taxon>Torulaspora</taxon>
    </lineage>
</organism>
<dbReference type="KEGG" id="tgb:HG536_0G03670"/>